<evidence type="ECO:0000313" key="2">
    <source>
        <dbReference type="EMBL" id="MZL69075.1"/>
    </source>
</evidence>
<dbReference type="Proteomes" id="UP000474718">
    <property type="component" value="Unassembled WGS sequence"/>
</dbReference>
<accession>A0ABW9WTF7</accession>
<dbReference type="Pfam" id="PF04203">
    <property type="entry name" value="Sortase"/>
    <property type="match status" value="1"/>
</dbReference>
<sequence>MKRKGKAGIALITAGSLLLAAALLLVGYNLADEYRAGKAAEHVLEVLQQQIPTQEERKAQEDAALEQTELPDYVLNPDMEMPTQEIEGNDYIGVVDIPSLGLSLPVMSEWSYPKLKLAPCRYYGSAYTGCLTIVAHNYHTHFGLLREVLVGTQVLFTDVKGRQFSYEVSTVETIEATAIEDAVSSVWDLTLITCTTGGQTRLAVRCLKTD</sequence>
<dbReference type="RefSeq" id="WP_044991714.1">
    <property type="nucleotide sequence ID" value="NZ_FQVY01000002.1"/>
</dbReference>
<dbReference type="CDD" id="cd00004">
    <property type="entry name" value="Sortase"/>
    <property type="match status" value="1"/>
</dbReference>
<keyword evidence="1" id="KW-0378">Hydrolase</keyword>
<comment type="caution">
    <text evidence="2">The sequence shown here is derived from an EMBL/GenBank/DDBJ whole genome shotgun (WGS) entry which is preliminary data.</text>
</comment>
<dbReference type="SUPFAM" id="SSF63817">
    <property type="entry name" value="Sortase"/>
    <property type="match status" value="1"/>
</dbReference>
<evidence type="ECO:0000256" key="1">
    <source>
        <dbReference type="ARBA" id="ARBA00022801"/>
    </source>
</evidence>
<evidence type="ECO:0000313" key="3">
    <source>
        <dbReference type="Proteomes" id="UP000474718"/>
    </source>
</evidence>
<dbReference type="Gene3D" id="2.40.260.10">
    <property type="entry name" value="Sortase"/>
    <property type="match status" value="1"/>
</dbReference>
<dbReference type="InterPro" id="IPR005754">
    <property type="entry name" value="Sortase"/>
</dbReference>
<gene>
    <name evidence="2" type="ORF">GT747_04735</name>
</gene>
<keyword evidence="3" id="KW-1185">Reference proteome</keyword>
<protein>
    <submittedName>
        <fullName evidence="2">Sortase</fullName>
    </submittedName>
</protein>
<dbReference type="InterPro" id="IPR023365">
    <property type="entry name" value="Sortase_dom-sf"/>
</dbReference>
<organism evidence="2 3">
    <name type="scientific">Bittarella massiliensis</name>
    <name type="common">ex Durand et al. 2017</name>
    <dbReference type="NCBI Taxonomy" id="1720313"/>
    <lineage>
        <taxon>Bacteria</taxon>
        <taxon>Bacillati</taxon>
        <taxon>Bacillota</taxon>
        <taxon>Clostridia</taxon>
        <taxon>Eubacteriales</taxon>
        <taxon>Oscillospiraceae</taxon>
        <taxon>Bittarella (ex Durand et al. 2017)</taxon>
    </lineage>
</organism>
<dbReference type="EMBL" id="WWVX01000002">
    <property type="protein sequence ID" value="MZL69075.1"/>
    <property type="molecule type" value="Genomic_DNA"/>
</dbReference>
<reference evidence="2 3" key="1">
    <citation type="journal article" date="2019" name="Nat. Med.">
        <title>A library of human gut bacterial isolates paired with longitudinal multiomics data enables mechanistic microbiome research.</title>
        <authorList>
            <person name="Poyet M."/>
            <person name="Groussin M."/>
            <person name="Gibbons S.M."/>
            <person name="Avila-Pacheco J."/>
            <person name="Jiang X."/>
            <person name="Kearney S.M."/>
            <person name="Perrotta A.R."/>
            <person name="Berdy B."/>
            <person name="Zhao S."/>
            <person name="Lieberman T.D."/>
            <person name="Swanson P.K."/>
            <person name="Smith M."/>
            <person name="Roesemann S."/>
            <person name="Alexander J.E."/>
            <person name="Rich S.A."/>
            <person name="Livny J."/>
            <person name="Vlamakis H."/>
            <person name="Clish C."/>
            <person name="Bullock K."/>
            <person name="Deik A."/>
            <person name="Scott J."/>
            <person name="Pierce K.A."/>
            <person name="Xavier R.J."/>
            <person name="Alm E.J."/>
        </authorList>
    </citation>
    <scope>NUCLEOTIDE SEQUENCE [LARGE SCALE GENOMIC DNA]</scope>
    <source>
        <strain evidence="2 3">BIOML-A2</strain>
    </source>
</reference>
<proteinExistence type="predicted"/>
<name>A0ABW9WTF7_9FIRM</name>